<dbReference type="Proteomes" id="UP000182658">
    <property type="component" value="Unassembled WGS sequence"/>
</dbReference>
<feature type="region of interest" description="Disordered" evidence="1">
    <location>
        <begin position="17"/>
        <end position="39"/>
    </location>
</feature>
<sequence>MAIAKLNPWLCGWTAKRVPGNPTPVQPRVAYNDQPPALGTRDLRDEALAEVCRQNSVQNLGSR</sequence>
<protein>
    <submittedName>
        <fullName evidence="2">Uncharacterized protein</fullName>
    </submittedName>
</protein>
<accession>A0A1J7IT65</accession>
<gene>
    <name evidence="2" type="ORF">CONLIGDRAFT_636979</name>
</gene>
<proteinExistence type="predicted"/>
<evidence type="ECO:0000313" key="3">
    <source>
        <dbReference type="Proteomes" id="UP000182658"/>
    </source>
</evidence>
<organism evidence="2 3">
    <name type="scientific">Coniochaeta ligniaria NRRL 30616</name>
    <dbReference type="NCBI Taxonomy" id="1408157"/>
    <lineage>
        <taxon>Eukaryota</taxon>
        <taxon>Fungi</taxon>
        <taxon>Dikarya</taxon>
        <taxon>Ascomycota</taxon>
        <taxon>Pezizomycotina</taxon>
        <taxon>Sordariomycetes</taxon>
        <taxon>Sordariomycetidae</taxon>
        <taxon>Coniochaetales</taxon>
        <taxon>Coniochaetaceae</taxon>
        <taxon>Coniochaeta</taxon>
    </lineage>
</organism>
<dbReference type="InParanoid" id="A0A1J7IT65"/>
<name>A0A1J7IT65_9PEZI</name>
<evidence type="ECO:0000313" key="2">
    <source>
        <dbReference type="EMBL" id="OIW24289.1"/>
    </source>
</evidence>
<dbReference type="AlphaFoldDB" id="A0A1J7IT65"/>
<dbReference type="EMBL" id="KV875104">
    <property type="protein sequence ID" value="OIW24289.1"/>
    <property type="molecule type" value="Genomic_DNA"/>
</dbReference>
<keyword evidence="3" id="KW-1185">Reference proteome</keyword>
<evidence type="ECO:0000256" key="1">
    <source>
        <dbReference type="SAM" id="MobiDB-lite"/>
    </source>
</evidence>
<reference evidence="2 3" key="1">
    <citation type="submission" date="2016-10" db="EMBL/GenBank/DDBJ databases">
        <title>Draft genome sequence of Coniochaeta ligniaria NRRL30616, a lignocellulolytic fungus for bioabatement of inhibitors in plant biomass hydrolysates.</title>
        <authorList>
            <consortium name="DOE Joint Genome Institute"/>
            <person name="Jimenez D.J."/>
            <person name="Hector R.E."/>
            <person name="Riley R."/>
            <person name="Sun H."/>
            <person name="Grigoriev I.V."/>
            <person name="Van Elsas J.D."/>
            <person name="Nichols N.N."/>
        </authorList>
    </citation>
    <scope>NUCLEOTIDE SEQUENCE [LARGE SCALE GENOMIC DNA]</scope>
    <source>
        <strain evidence="2 3">NRRL 30616</strain>
    </source>
</reference>